<evidence type="ECO:0000313" key="3">
    <source>
        <dbReference type="Proteomes" id="UP000283895"/>
    </source>
</evidence>
<keyword evidence="3" id="KW-1185">Reference proteome</keyword>
<feature type="region of interest" description="Disordered" evidence="1">
    <location>
        <begin position="1"/>
        <end position="156"/>
    </location>
</feature>
<name>A0A423W5V4_9PEZI</name>
<proteinExistence type="predicted"/>
<accession>A0A423W5V4</accession>
<reference evidence="2 3" key="1">
    <citation type="submission" date="2015-09" db="EMBL/GenBank/DDBJ databases">
        <title>Host preference determinants of Valsa canker pathogens revealed by comparative genomics.</title>
        <authorList>
            <person name="Yin Z."/>
            <person name="Huang L."/>
        </authorList>
    </citation>
    <scope>NUCLEOTIDE SEQUENCE [LARGE SCALE GENOMIC DNA]</scope>
    <source>
        <strain evidence="2 3">03-1</strain>
    </source>
</reference>
<protein>
    <submittedName>
        <fullName evidence="2">Uncharacterized protein</fullName>
    </submittedName>
</protein>
<evidence type="ECO:0000256" key="1">
    <source>
        <dbReference type="SAM" id="MobiDB-lite"/>
    </source>
</evidence>
<organism evidence="2 3">
    <name type="scientific">Cytospora schulzeri</name>
    <dbReference type="NCBI Taxonomy" id="448051"/>
    <lineage>
        <taxon>Eukaryota</taxon>
        <taxon>Fungi</taxon>
        <taxon>Dikarya</taxon>
        <taxon>Ascomycota</taxon>
        <taxon>Pezizomycotina</taxon>
        <taxon>Sordariomycetes</taxon>
        <taxon>Sordariomycetidae</taxon>
        <taxon>Diaporthales</taxon>
        <taxon>Cytosporaceae</taxon>
        <taxon>Cytospora</taxon>
    </lineage>
</organism>
<gene>
    <name evidence="2" type="ORF">VMCG_06782</name>
</gene>
<feature type="compositionally biased region" description="Polar residues" evidence="1">
    <location>
        <begin position="118"/>
        <end position="133"/>
    </location>
</feature>
<sequence>MDVIEVIPESGSKASQEKSRSHSKSHKKHHRHGHKSSSREAHQEGKRSRHHEESFAAGGGYSSKATSGHQAGAYASRQTQDDSQETEHQRQQRIQQGYNHFWPSGYDQTYGQGPIDGPSQSGPSPSEARQTPASGDAFHYVYDGTEGPDGERVGSG</sequence>
<dbReference type="EMBL" id="LKEA01000025">
    <property type="protein sequence ID" value="ROV98732.1"/>
    <property type="molecule type" value="Genomic_DNA"/>
</dbReference>
<comment type="caution">
    <text evidence="2">The sequence shown here is derived from an EMBL/GenBank/DDBJ whole genome shotgun (WGS) entry which is preliminary data.</text>
</comment>
<dbReference type="Proteomes" id="UP000283895">
    <property type="component" value="Unassembled WGS sequence"/>
</dbReference>
<dbReference type="AlphaFoldDB" id="A0A423W5V4"/>
<feature type="compositionally biased region" description="Basic residues" evidence="1">
    <location>
        <begin position="21"/>
        <end position="36"/>
    </location>
</feature>
<evidence type="ECO:0000313" key="2">
    <source>
        <dbReference type="EMBL" id="ROV98732.1"/>
    </source>
</evidence>
<feature type="compositionally biased region" description="Basic and acidic residues" evidence="1">
    <location>
        <begin position="37"/>
        <end position="54"/>
    </location>
</feature>